<name>A0A3D3TML1_9BACT</name>
<feature type="transmembrane region" description="Helical" evidence="1">
    <location>
        <begin position="146"/>
        <end position="169"/>
    </location>
</feature>
<feature type="transmembrane region" description="Helical" evidence="1">
    <location>
        <begin position="325"/>
        <end position="345"/>
    </location>
</feature>
<evidence type="ECO:0000313" key="2">
    <source>
        <dbReference type="EMBL" id="HCO69305.1"/>
    </source>
</evidence>
<keyword evidence="1" id="KW-0472">Membrane</keyword>
<evidence type="ECO:0000256" key="1">
    <source>
        <dbReference type="SAM" id="Phobius"/>
    </source>
</evidence>
<feature type="transmembrane region" description="Helical" evidence="1">
    <location>
        <begin position="472"/>
        <end position="493"/>
    </location>
</feature>
<comment type="caution">
    <text evidence="2">The sequence shown here is derived from an EMBL/GenBank/DDBJ whole genome shotgun (WGS) entry which is preliminary data.</text>
</comment>
<evidence type="ECO:0000313" key="3">
    <source>
        <dbReference type="Proteomes" id="UP000264215"/>
    </source>
</evidence>
<gene>
    <name evidence="2" type="ORF">DIT26_01760</name>
</gene>
<feature type="transmembrane region" description="Helical" evidence="1">
    <location>
        <begin position="239"/>
        <end position="256"/>
    </location>
</feature>
<dbReference type="Proteomes" id="UP000264215">
    <property type="component" value="Unassembled WGS sequence"/>
</dbReference>
<feature type="transmembrane region" description="Helical" evidence="1">
    <location>
        <begin position="396"/>
        <end position="418"/>
    </location>
</feature>
<feature type="transmembrane region" description="Helical" evidence="1">
    <location>
        <begin position="301"/>
        <end position="319"/>
    </location>
</feature>
<keyword evidence="1" id="KW-0812">Transmembrane</keyword>
<accession>A0A3D3TML1</accession>
<feature type="transmembrane region" description="Helical" evidence="1">
    <location>
        <begin position="28"/>
        <end position="47"/>
    </location>
</feature>
<proteinExistence type="predicted"/>
<feature type="transmembrane region" description="Helical" evidence="1">
    <location>
        <begin position="366"/>
        <end position="390"/>
    </location>
</feature>
<dbReference type="AlphaFoldDB" id="A0A3D3TML1"/>
<dbReference type="EMBL" id="DQBS01000044">
    <property type="protein sequence ID" value="HCO69305.1"/>
    <property type="molecule type" value="Genomic_DNA"/>
</dbReference>
<protein>
    <submittedName>
        <fullName evidence="2">Uncharacterized protein</fullName>
    </submittedName>
</protein>
<feature type="transmembrane region" description="Helical" evidence="1">
    <location>
        <begin position="111"/>
        <end position="134"/>
    </location>
</feature>
<feature type="transmembrane region" description="Helical" evidence="1">
    <location>
        <begin position="439"/>
        <end position="460"/>
    </location>
</feature>
<reference evidence="2 3" key="1">
    <citation type="journal article" date="2018" name="Nat. Biotechnol.">
        <title>A standardized bacterial taxonomy based on genome phylogeny substantially revises the tree of life.</title>
        <authorList>
            <person name="Parks D.H."/>
            <person name="Chuvochina M."/>
            <person name="Waite D.W."/>
            <person name="Rinke C."/>
            <person name="Skarshewski A."/>
            <person name="Chaumeil P.A."/>
            <person name="Hugenholtz P."/>
        </authorList>
    </citation>
    <scope>NUCLEOTIDE SEQUENCE [LARGE SCALE GENOMIC DNA]</scope>
    <source>
        <strain evidence="2">UBA9905</strain>
    </source>
</reference>
<organism evidence="2 3">
    <name type="scientific">Mesotoga infera</name>
    <dbReference type="NCBI Taxonomy" id="1236046"/>
    <lineage>
        <taxon>Bacteria</taxon>
        <taxon>Thermotogati</taxon>
        <taxon>Thermotogota</taxon>
        <taxon>Thermotogae</taxon>
        <taxon>Kosmotogales</taxon>
        <taxon>Kosmotogaceae</taxon>
        <taxon>Mesotoga</taxon>
    </lineage>
</organism>
<feature type="transmembrane region" description="Helical" evidence="1">
    <location>
        <begin position="67"/>
        <end position="91"/>
    </location>
</feature>
<feature type="transmembrane region" description="Helical" evidence="1">
    <location>
        <begin position="181"/>
        <end position="200"/>
    </location>
</feature>
<keyword evidence="1" id="KW-1133">Transmembrane helix</keyword>
<sequence length="503" mass="55840">MTPLNDLKLFFKHKLFLFPGKRGNRGGLSGQLFVFAVFAIMIGMFLWEVYGSTAGVSIEGVALGKVMAGFFLTISGFFFLISFSATSSYLFMRNEEIDMLLVLPVKRVSIIAYQIIISTVYQGLTLSVFIGIALPFHLRVDPNPWIGIPALVLVVLNTVLLASIVSVAFGKFMSRAAARKVMFIVQIIAAFMYFIIVQLVPRSTDNIPLYLQKLASSWGVLSNPLNVFTWSVKASEQPIYLLLGLGAIPVLGYVFFRVASSMRFEPVSYTKSRSKTVSFNERSRGVLLRRELKIYKRYEQLIYYLFYPVVFGLIFGLISDDAVTSIFTTVLISTIFTTIQSAFLMGREFPFIETTKTLPISLGRMIALKATLPVMLGSVLFVGVLTTSILVKGGSFSYFVVVPVVFVLYITSSLLGIRGVLVSPPDQMDNPNTFMRTKFVLLNQVICMGLSFGAIMPLTTILRGASESSSNIWLILIFLASLAVAIVISIFSYRKVKLVINEI</sequence>